<feature type="domain" description="DUF6199" evidence="2">
    <location>
        <begin position="5"/>
        <end position="61"/>
    </location>
</feature>
<comment type="caution">
    <text evidence="3">The sequence shown here is derived from an EMBL/GenBank/DDBJ whole genome shotgun (WGS) entry which is preliminary data.</text>
</comment>
<sequence>MGIVFILLVIIGIVILIKPSILWQVTESWKSDGAERPSDLYKLSTRFGGIMMSIAGLSGVVAIWFL</sequence>
<protein>
    <recommendedName>
        <fullName evidence="2">DUF6199 domain-containing protein</fullName>
    </recommendedName>
</protein>
<dbReference type="InterPro" id="IPR045679">
    <property type="entry name" value="DUF6199"/>
</dbReference>
<evidence type="ECO:0000313" key="4">
    <source>
        <dbReference type="Proteomes" id="UP000609346"/>
    </source>
</evidence>
<proteinExistence type="predicted"/>
<evidence type="ECO:0000313" key="3">
    <source>
        <dbReference type="EMBL" id="MBD3918528.1"/>
    </source>
</evidence>
<keyword evidence="4" id="KW-1185">Reference proteome</keyword>
<feature type="transmembrane region" description="Helical" evidence="1">
    <location>
        <begin position="47"/>
        <end position="65"/>
    </location>
</feature>
<name>A0ABR8MRH4_9BACL</name>
<keyword evidence="1" id="KW-1133">Transmembrane helix</keyword>
<organism evidence="3 4">
    <name type="scientific">Paenibacillus terricola</name>
    <dbReference type="NCBI Taxonomy" id="2763503"/>
    <lineage>
        <taxon>Bacteria</taxon>
        <taxon>Bacillati</taxon>
        <taxon>Bacillota</taxon>
        <taxon>Bacilli</taxon>
        <taxon>Bacillales</taxon>
        <taxon>Paenibacillaceae</taxon>
        <taxon>Paenibacillus</taxon>
    </lineage>
</organism>
<reference evidence="3 4" key="1">
    <citation type="submission" date="2020-09" db="EMBL/GenBank/DDBJ databases">
        <title>Paenibacillus sp. strain PR3 16S rRNA gene Genome sequencing and assembly.</title>
        <authorList>
            <person name="Kim J."/>
        </authorList>
    </citation>
    <scope>NUCLEOTIDE SEQUENCE [LARGE SCALE GENOMIC DNA]</scope>
    <source>
        <strain evidence="3 4">PR3</strain>
    </source>
</reference>
<accession>A0ABR8MRH4</accession>
<dbReference type="Proteomes" id="UP000609346">
    <property type="component" value="Unassembled WGS sequence"/>
</dbReference>
<keyword evidence="1" id="KW-0812">Transmembrane</keyword>
<dbReference type="EMBL" id="JACXZA010000002">
    <property type="protein sequence ID" value="MBD3918528.1"/>
    <property type="molecule type" value="Genomic_DNA"/>
</dbReference>
<gene>
    <name evidence="3" type="ORF">H8B09_07170</name>
</gene>
<dbReference type="RefSeq" id="WP_191202852.1">
    <property type="nucleotide sequence ID" value="NZ_JACXZA010000002.1"/>
</dbReference>
<evidence type="ECO:0000259" key="2">
    <source>
        <dbReference type="Pfam" id="PF19701"/>
    </source>
</evidence>
<keyword evidence="1" id="KW-0472">Membrane</keyword>
<evidence type="ECO:0000256" key="1">
    <source>
        <dbReference type="SAM" id="Phobius"/>
    </source>
</evidence>
<feature type="transmembrane region" description="Helical" evidence="1">
    <location>
        <begin position="6"/>
        <end position="26"/>
    </location>
</feature>
<dbReference type="Pfam" id="PF19701">
    <property type="entry name" value="DUF6199"/>
    <property type="match status" value="1"/>
</dbReference>